<comment type="caution">
    <text evidence="2">The sequence shown here is derived from an EMBL/GenBank/DDBJ whole genome shotgun (WGS) entry which is preliminary data.</text>
</comment>
<protein>
    <submittedName>
        <fullName evidence="2">MRL1 protein</fullName>
    </submittedName>
</protein>
<evidence type="ECO:0000313" key="3">
    <source>
        <dbReference type="Proteomes" id="UP000601435"/>
    </source>
</evidence>
<gene>
    <name evidence="2" type="primary">MRL1</name>
    <name evidence="2" type="ORF">SNEC2469_LOCUS28450</name>
</gene>
<accession>A0A813ASQ5</accession>
<evidence type="ECO:0000313" key="2">
    <source>
        <dbReference type="EMBL" id="CAE7874859.1"/>
    </source>
</evidence>
<reference evidence="2" key="1">
    <citation type="submission" date="2021-02" db="EMBL/GenBank/DDBJ databases">
        <authorList>
            <person name="Dougan E. K."/>
            <person name="Rhodes N."/>
            <person name="Thang M."/>
            <person name="Chan C."/>
        </authorList>
    </citation>
    <scope>NUCLEOTIDE SEQUENCE</scope>
</reference>
<organism evidence="2 3">
    <name type="scientific">Symbiodinium necroappetens</name>
    <dbReference type="NCBI Taxonomy" id="1628268"/>
    <lineage>
        <taxon>Eukaryota</taxon>
        <taxon>Sar</taxon>
        <taxon>Alveolata</taxon>
        <taxon>Dinophyceae</taxon>
        <taxon>Suessiales</taxon>
        <taxon>Symbiodiniaceae</taxon>
        <taxon>Symbiodinium</taxon>
    </lineage>
</organism>
<name>A0A813ASQ5_9DINO</name>
<dbReference type="PANTHER" id="PTHR47447:SF17">
    <property type="entry name" value="OS12G0638900 PROTEIN"/>
    <property type="match status" value="1"/>
</dbReference>
<proteinExistence type="predicted"/>
<keyword evidence="1" id="KW-0677">Repeat</keyword>
<dbReference type="InterPro" id="IPR002885">
    <property type="entry name" value="PPR_rpt"/>
</dbReference>
<dbReference type="Gene3D" id="1.25.40.10">
    <property type="entry name" value="Tetratricopeptide repeat domain"/>
    <property type="match status" value="1"/>
</dbReference>
<dbReference type="PANTHER" id="PTHR47447">
    <property type="entry name" value="OS03G0856100 PROTEIN"/>
    <property type="match status" value="1"/>
</dbReference>
<dbReference type="OrthoDB" id="185373at2759"/>
<dbReference type="EMBL" id="CAJNJA010061875">
    <property type="protein sequence ID" value="CAE7874859.1"/>
    <property type="molecule type" value="Genomic_DNA"/>
</dbReference>
<feature type="non-terminal residue" evidence="2">
    <location>
        <position position="1"/>
    </location>
</feature>
<sequence length="107" mass="11893">ASEKSHDWERAMSMLEQMQVVEVAPNEYSFSSAIKALSSAVQWQRALQTLGLAQDRQSCNVVGFSAVMGACVKATQWTEALDIFSQIWWAEESPDTLCYNAVLNACQ</sequence>
<evidence type="ECO:0000256" key="1">
    <source>
        <dbReference type="ARBA" id="ARBA00022737"/>
    </source>
</evidence>
<feature type="non-terminal residue" evidence="2">
    <location>
        <position position="107"/>
    </location>
</feature>
<dbReference type="Pfam" id="PF01535">
    <property type="entry name" value="PPR"/>
    <property type="match status" value="1"/>
</dbReference>
<dbReference type="AlphaFoldDB" id="A0A813ASQ5"/>
<dbReference type="Proteomes" id="UP000601435">
    <property type="component" value="Unassembled WGS sequence"/>
</dbReference>
<dbReference type="InterPro" id="IPR011990">
    <property type="entry name" value="TPR-like_helical_dom_sf"/>
</dbReference>
<keyword evidence="3" id="KW-1185">Reference proteome</keyword>